<dbReference type="PANTHER" id="PTHR24180:SF45">
    <property type="entry name" value="POLY [ADP-RIBOSE] POLYMERASE TANKYRASE"/>
    <property type="match status" value="1"/>
</dbReference>
<comment type="caution">
    <text evidence="4">The sequence shown here is derived from an EMBL/GenBank/DDBJ whole genome shotgun (WGS) entry which is preliminary data.</text>
</comment>
<gene>
    <name evidence="4" type="ORF">B0I36DRAFT_395245</name>
</gene>
<sequence length="804" mass="87930">MSGERLPDSTATWQDHKALIKQIYFGRDGQHRNLRDVRQTLISAHQFPLVPHRPSTTPKGRGCPGSINNHVQGARSNSVQQCTNFAGIRASGKSCGVEIGRRHKRRTSELPSIRMATLRLINLVIAVDDAGALRTLILHNARPLLMDAPAIVPKLLSGDACNCLEYFLSVQQPDSSMVKVVVEGAVQACAGKLRGRSGRMLSTLLAWIRTNLRGREAILTAKKCFKDAQLPGEASSDRSKTLEALVGTLVYDRSHGTVSPDHRTAPENARSIIHRLIAEAGQSYIDDVAAGCQIGRRYDPVILTIATNKKITRLRVHRTLHFPEQQEYERTVLDLLDCVAQGQGAASWTATFIGSLAALTPTAPGWVDTYQFPTATDLLIHAVWYLKHFGPQPGSISAITWLNQAGVGFGLKAIAAAVSRTDRLDTLIQIKQLGADIARHGHRALALAASNIGHETVSWLLSQGVSIDAAASTRNSTAIQETNYEPEKDLERTLLFHAYTAAHSCIPHLAVPEASRRLLSLGAKISDPTMFLMTLLDRSNNHSLEDWQLLVACISLRQSGASLEAGRILEICLRKHSWALSDYVLSRGATCRPRTLEAALEGGAPDTLMHRLLQTGRPVNQAAIKTAYRVWNLDVIKHAQAQANNKFGTAENESSDSLLRLVCNNRPTTPAETQRRNFLVRQILQSVEDLNDEDINDQDEYWGVSALSQAARNGDLELAMILLDHADRFNIADALSYDPEVSYPLDLAVCGGHLDMVQLLLNVGAKSSFPGKTGFDGAMAYAKASKEDVILELIQRFAGMEGTA</sequence>
<dbReference type="InterPro" id="IPR002110">
    <property type="entry name" value="Ankyrin_rpt"/>
</dbReference>
<proteinExistence type="predicted"/>
<dbReference type="Pfam" id="PF12796">
    <property type="entry name" value="Ank_2"/>
    <property type="match status" value="1"/>
</dbReference>
<dbReference type="SUPFAM" id="SSF48403">
    <property type="entry name" value="Ankyrin repeat"/>
    <property type="match status" value="2"/>
</dbReference>
<dbReference type="Proteomes" id="UP000756346">
    <property type="component" value="Unassembled WGS sequence"/>
</dbReference>
<dbReference type="EMBL" id="JAGTJQ010000011">
    <property type="protein sequence ID" value="KAH7018446.1"/>
    <property type="molecule type" value="Genomic_DNA"/>
</dbReference>
<evidence type="ECO:0000256" key="1">
    <source>
        <dbReference type="ARBA" id="ARBA00022737"/>
    </source>
</evidence>
<evidence type="ECO:0000313" key="4">
    <source>
        <dbReference type="EMBL" id="KAH7018446.1"/>
    </source>
</evidence>
<dbReference type="InterPro" id="IPR036770">
    <property type="entry name" value="Ankyrin_rpt-contain_sf"/>
</dbReference>
<dbReference type="GeneID" id="70191067"/>
<name>A0A9P8XV36_9PEZI</name>
<evidence type="ECO:0008006" key="6">
    <source>
        <dbReference type="Google" id="ProtNLM"/>
    </source>
</evidence>
<organism evidence="4 5">
    <name type="scientific">Microdochium trichocladiopsis</name>
    <dbReference type="NCBI Taxonomy" id="1682393"/>
    <lineage>
        <taxon>Eukaryota</taxon>
        <taxon>Fungi</taxon>
        <taxon>Dikarya</taxon>
        <taxon>Ascomycota</taxon>
        <taxon>Pezizomycotina</taxon>
        <taxon>Sordariomycetes</taxon>
        <taxon>Xylariomycetidae</taxon>
        <taxon>Xylariales</taxon>
        <taxon>Microdochiaceae</taxon>
        <taxon>Microdochium</taxon>
    </lineage>
</organism>
<protein>
    <recommendedName>
        <fullName evidence="6">Ankyrin repeat-containing domain protein</fullName>
    </recommendedName>
</protein>
<feature type="repeat" description="ANK" evidence="3">
    <location>
        <begin position="740"/>
        <end position="772"/>
    </location>
</feature>
<evidence type="ECO:0000313" key="5">
    <source>
        <dbReference type="Proteomes" id="UP000756346"/>
    </source>
</evidence>
<dbReference type="AlphaFoldDB" id="A0A9P8XV36"/>
<dbReference type="Gene3D" id="1.25.40.20">
    <property type="entry name" value="Ankyrin repeat-containing domain"/>
    <property type="match status" value="1"/>
</dbReference>
<dbReference type="PROSITE" id="PS50088">
    <property type="entry name" value="ANK_REPEAT"/>
    <property type="match status" value="2"/>
</dbReference>
<accession>A0A9P8XV36</accession>
<keyword evidence="5" id="KW-1185">Reference proteome</keyword>
<evidence type="ECO:0000256" key="3">
    <source>
        <dbReference type="PROSITE-ProRule" id="PRU00023"/>
    </source>
</evidence>
<keyword evidence="1" id="KW-0677">Repeat</keyword>
<evidence type="ECO:0000256" key="2">
    <source>
        <dbReference type="ARBA" id="ARBA00023043"/>
    </source>
</evidence>
<dbReference type="PANTHER" id="PTHR24180">
    <property type="entry name" value="CYCLIN-DEPENDENT KINASE INHIBITOR 2C-RELATED"/>
    <property type="match status" value="1"/>
</dbReference>
<dbReference type="OrthoDB" id="539213at2759"/>
<dbReference type="RefSeq" id="XP_046006713.1">
    <property type="nucleotide sequence ID" value="XM_046161521.1"/>
</dbReference>
<reference evidence="4" key="1">
    <citation type="journal article" date="2021" name="Nat. Commun.">
        <title>Genetic determinants of endophytism in the Arabidopsis root mycobiome.</title>
        <authorList>
            <person name="Mesny F."/>
            <person name="Miyauchi S."/>
            <person name="Thiergart T."/>
            <person name="Pickel B."/>
            <person name="Atanasova L."/>
            <person name="Karlsson M."/>
            <person name="Huettel B."/>
            <person name="Barry K.W."/>
            <person name="Haridas S."/>
            <person name="Chen C."/>
            <person name="Bauer D."/>
            <person name="Andreopoulos W."/>
            <person name="Pangilinan J."/>
            <person name="LaButti K."/>
            <person name="Riley R."/>
            <person name="Lipzen A."/>
            <person name="Clum A."/>
            <person name="Drula E."/>
            <person name="Henrissat B."/>
            <person name="Kohler A."/>
            <person name="Grigoriev I.V."/>
            <person name="Martin F.M."/>
            <person name="Hacquard S."/>
        </authorList>
    </citation>
    <scope>NUCLEOTIDE SEQUENCE</scope>
    <source>
        <strain evidence="4">MPI-CAGE-CH-0230</strain>
    </source>
</reference>
<dbReference type="InterPro" id="IPR051637">
    <property type="entry name" value="Ank_repeat_dom-contain_49"/>
</dbReference>
<dbReference type="SMART" id="SM00248">
    <property type="entry name" value="ANK"/>
    <property type="match status" value="4"/>
</dbReference>
<keyword evidence="2 3" id="KW-0040">ANK repeat</keyword>
<feature type="repeat" description="ANK" evidence="3">
    <location>
        <begin position="702"/>
        <end position="734"/>
    </location>
</feature>